<feature type="region of interest" description="Disordered" evidence="2">
    <location>
        <begin position="347"/>
        <end position="396"/>
    </location>
</feature>
<comment type="caution">
    <text evidence="3">The sequence shown here is derived from an EMBL/GenBank/DDBJ whole genome shotgun (WGS) entry which is preliminary data.</text>
</comment>
<feature type="compositionally biased region" description="Polar residues" evidence="2">
    <location>
        <begin position="350"/>
        <end position="359"/>
    </location>
</feature>
<organism evidence="3 4">
    <name type="scientific">Streptomyces cinereospinus</name>
    <dbReference type="NCBI Taxonomy" id="285561"/>
    <lineage>
        <taxon>Bacteria</taxon>
        <taxon>Bacillati</taxon>
        <taxon>Actinomycetota</taxon>
        <taxon>Actinomycetes</taxon>
        <taxon>Kitasatosporales</taxon>
        <taxon>Streptomycetaceae</taxon>
        <taxon>Streptomyces</taxon>
    </lineage>
</organism>
<dbReference type="InterPro" id="IPR001258">
    <property type="entry name" value="NHL_repeat"/>
</dbReference>
<feature type="compositionally biased region" description="Basic residues" evidence="2">
    <location>
        <begin position="1"/>
        <end position="11"/>
    </location>
</feature>
<reference evidence="3 4" key="1">
    <citation type="submission" date="2024-09" db="EMBL/GenBank/DDBJ databases">
        <authorList>
            <person name="Sun Q."/>
            <person name="Mori K."/>
        </authorList>
    </citation>
    <scope>NUCLEOTIDE SEQUENCE [LARGE SCALE GENOMIC DNA]</scope>
    <source>
        <strain evidence="3 4">JCM 6917</strain>
    </source>
</reference>
<dbReference type="PANTHER" id="PTHR46388:SF2">
    <property type="entry name" value="NHL REPEAT-CONTAINING PROTEIN 2"/>
    <property type="match status" value="1"/>
</dbReference>
<dbReference type="GO" id="GO:0004674">
    <property type="term" value="F:protein serine/threonine kinase activity"/>
    <property type="evidence" value="ECO:0007669"/>
    <property type="project" value="UniProtKB-KW"/>
</dbReference>
<dbReference type="PANTHER" id="PTHR46388">
    <property type="entry name" value="NHL REPEAT-CONTAINING PROTEIN 2"/>
    <property type="match status" value="1"/>
</dbReference>
<evidence type="ECO:0000313" key="3">
    <source>
        <dbReference type="EMBL" id="MFB9465069.1"/>
    </source>
</evidence>
<feature type="region of interest" description="Disordered" evidence="2">
    <location>
        <begin position="1"/>
        <end position="33"/>
    </location>
</feature>
<keyword evidence="3" id="KW-0723">Serine/threonine-protein kinase</keyword>
<dbReference type="EMBL" id="JBHMCY010000039">
    <property type="protein sequence ID" value="MFB9465069.1"/>
    <property type="molecule type" value="Genomic_DNA"/>
</dbReference>
<keyword evidence="4" id="KW-1185">Reference proteome</keyword>
<dbReference type="Gene3D" id="2.120.10.30">
    <property type="entry name" value="TolB, C-terminal domain"/>
    <property type="match status" value="3"/>
</dbReference>
<name>A0ABV5N5F9_9ACTN</name>
<dbReference type="Proteomes" id="UP001589709">
    <property type="component" value="Unassembled WGS sequence"/>
</dbReference>
<keyword evidence="3" id="KW-0808">Transferase</keyword>
<dbReference type="InterPro" id="IPR011042">
    <property type="entry name" value="6-blade_b-propeller_TolB-like"/>
</dbReference>
<accession>A0ABV5N5F9</accession>
<protein>
    <submittedName>
        <fullName evidence="3">Serine/threonine protein kinase</fullName>
    </submittedName>
</protein>
<keyword evidence="3" id="KW-0418">Kinase</keyword>
<keyword evidence="1" id="KW-0677">Repeat</keyword>
<sequence length="540" mass="53731">MTAKTTVRRRDRVSPEGGPLGTAVGDGTVGCSGDGGPAARGQVAFPADVAVGGGAVFIADHANHRVRRIDASGNLTTVAGDGLRGFAGDGADAARARLGFPAALAVGPDGAVLVADQLNHRIRRIDPSGVIDTIVGDGSRGGDGDGGPAGQARLDAPCALAVDGAGTLYIGEGGGARVRRIDGDGVIGTVVAATGRCGSSGAAAAGEAFVPAGLAVDPAGRLYIADPAGRRVLLLGTDGTLRVLAGAPDGSADAAAVDWTAPCAVAVDAQGALYVADLNGHRVWRLAQGAAEVVAGPDPGVAEAAEAGAAADTALSTSLAYPCGLAVDPAGRLLVADNLHHRVAALPLPGTSSQDTEASQDAAPENDEQPEPVPEGEPAPDRGTGSTQGGDGGAAPAPAARLLVRQEVGVEVARGASEMIHVRVSSTGPWAPGRVEHRFTAPTGFVFDGRATCAYYRADRTVLPGGTPDATVRDGGRTLAVTDDPRLNTPGHPAAALVYTLGVRALTDAGPGRYTDGRAVISGQPEVRLTASVLGDDDME</sequence>
<gene>
    <name evidence="3" type="ORF">ACFF45_20705</name>
</gene>
<evidence type="ECO:0000256" key="2">
    <source>
        <dbReference type="SAM" id="MobiDB-lite"/>
    </source>
</evidence>
<evidence type="ECO:0000256" key="1">
    <source>
        <dbReference type="ARBA" id="ARBA00022737"/>
    </source>
</evidence>
<proteinExistence type="predicted"/>
<dbReference type="SUPFAM" id="SSF101898">
    <property type="entry name" value="NHL repeat"/>
    <property type="match status" value="1"/>
</dbReference>
<dbReference type="Pfam" id="PF01436">
    <property type="entry name" value="NHL"/>
    <property type="match status" value="1"/>
</dbReference>
<dbReference type="RefSeq" id="WP_381347900.1">
    <property type="nucleotide sequence ID" value="NZ_JBHMCY010000039.1"/>
</dbReference>
<evidence type="ECO:0000313" key="4">
    <source>
        <dbReference type="Proteomes" id="UP001589709"/>
    </source>
</evidence>